<dbReference type="GO" id="GO:0006935">
    <property type="term" value="P:chemotaxis"/>
    <property type="evidence" value="ECO:0007669"/>
    <property type="project" value="UniProtKB-KW"/>
</dbReference>
<dbReference type="PRINTS" id="PR00344">
    <property type="entry name" value="BCTRLSENSOR"/>
</dbReference>
<proteinExistence type="predicted"/>
<dbReference type="Pfam" id="PF02895">
    <property type="entry name" value="H-kinase_dim"/>
    <property type="match status" value="1"/>
</dbReference>
<keyword evidence="7" id="KW-0547">Nucleotide-binding</keyword>
<dbReference type="Pfam" id="PF01627">
    <property type="entry name" value="Hpt"/>
    <property type="match status" value="1"/>
</dbReference>
<dbReference type="Pfam" id="PF07194">
    <property type="entry name" value="P2"/>
    <property type="match status" value="1"/>
</dbReference>
<dbReference type="SMART" id="SM01231">
    <property type="entry name" value="H-kinase_dim"/>
    <property type="match status" value="1"/>
</dbReference>
<dbReference type="InterPro" id="IPR036890">
    <property type="entry name" value="HATPase_C_sf"/>
</dbReference>
<dbReference type="GO" id="GO:0000155">
    <property type="term" value="F:phosphorelay sensor kinase activity"/>
    <property type="evidence" value="ECO:0007669"/>
    <property type="project" value="InterPro"/>
</dbReference>
<feature type="modified residue" description="Phosphohistidine" evidence="11">
    <location>
        <position position="46"/>
    </location>
</feature>
<evidence type="ECO:0000259" key="13">
    <source>
        <dbReference type="PROSITE" id="PS50851"/>
    </source>
</evidence>
<dbReference type="InterPro" id="IPR037006">
    <property type="entry name" value="CheA-like_homodim_sf"/>
</dbReference>
<dbReference type="PANTHER" id="PTHR43395">
    <property type="entry name" value="SENSOR HISTIDINE KINASE CHEA"/>
    <property type="match status" value="1"/>
</dbReference>
<evidence type="ECO:0000256" key="4">
    <source>
        <dbReference type="ARBA" id="ARBA00022500"/>
    </source>
</evidence>
<dbReference type="SUPFAM" id="SSF47384">
    <property type="entry name" value="Homodimeric domain of signal transducing histidine kinase"/>
    <property type="match status" value="1"/>
</dbReference>
<evidence type="ECO:0000259" key="12">
    <source>
        <dbReference type="PROSITE" id="PS50109"/>
    </source>
</evidence>
<dbReference type="InterPro" id="IPR051315">
    <property type="entry name" value="Bact_Chemotaxis_CheA"/>
</dbReference>
<dbReference type="Gene3D" id="3.30.70.1110">
    <property type="entry name" value="Histidine kinase CheA-like, P2 response regulator-binding domain"/>
    <property type="match status" value="1"/>
</dbReference>
<dbReference type="SUPFAM" id="SSF50341">
    <property type="entry name" value="CheW-like"/>
    <property type="match status" value="1"/>
</dbReference>
<dbReference type="InterPro" id="IPR005467">
    <property type="entry name" value="His_kinase_dom"/>
</dbReference>
<keyword evidence="8" id="KW-0418">Kinase</keyword>
<name>A0A345BXU5_9BACI</name>
<dbReference type="InterPro" id="IPR010808">
    <property type="entry name" value="CheA_P2-bd"/>
</dbReference>
<dbReference type="InterPro" id="IPR036641">
    <property type="entry name" value="HPT_dom_sf"/>
</dbReference>
<dbReference type="SUPFAM" id="SSF47226">
    <property type="entry name" value="Histidine-containing phosphotransfer domain, HPT domain"/>
    <property type="match status" value="1"/>
</dbReference>
<dbReference type="Proteomes" id="UP000252100">
    <property type="component" value="Chromosome"/>
</dbReference>
<evidence type="ECO:0000256" key="1">
    <source>
        <dbReference type="ARBA" id="ARBA00000085"/>
    </source>
</evidence>
<feature type="domain" description="CheW-like" evidence="13">
    <location>
        <begin position="520"/>
        <end position="653"/>
    </location>
</feature>
<gene>
    <name evidence="15" type="ORF">DT065_06880</name>
</gene>
<dbReference type="InterPro" id="IPR036097">
    <property type="entry name" value="HisK_dim/P_sf"/>
</dbReference>
<keyword evidence="5 11" id="KW-0597">Phosphoprotein</keyword>
<dbReference type="RefSeq" id="WP_114371961.1">
    <property type="nucleotide sequence ID" value="NZ_CP031092.1"/>
</dbReference>
<evidence type="ECO:0000313" key="15">
    <source>
        <dbReference type="EMBL" id="AXF55776.1"/>
    </source>
</evidence>
<dbReference type="PROSITE" id="PS50894">
    <property type="entry name" value="HPT"/>
    <property type="match status" value="1"/>
</dbReference>
<dbReference type="FunFam" id="3.30.565.10:FF:000016">
    <property type="entry name" value="Chemotaxis protein CheA, putative"/>
    <property type="match status" value="1"/>
</dbReference>
<dbReference type="AlphaFoldDB" id="A0A345BXU5"/>
<dbReference type="InterPro" id="IPR003594">
    <property type="entry name" value="HATPase_dom"/>
</dbReference>
<dbReference type="Pfam" id="PF01584">
    <property type="entry name" value="CheW"/>
    <property type="match status" value="1"/>
</dbReference>
<dbReference type="GO" id="GO:0005524">
    <property type="term" value="F:ATP binding"/>
    <property type="evidence" value="ECO:0007669"/>
    <property type="project" value="UniProtKB-KW"/>
</dbReference>
<evidence type="ECO:0000256" key="5">
    <source>
        <dbReference type="ARBA" id="ARBA00022553"/>
    </source>
</evidence>
<dbReference type="PROSITE" id="PS50109">
    <property type="entry name" value="HIS_KIN"/>
    <property type="match status" value="1"/>
</dbReference>
<dbReference type="Gene3D" id="1.10.287.560">
    <property type="entry name" value="Histidine kinase CheA-like, homodimeric domain"/>
    <property type="match status" value="1"/>
</dbReference>
<dbReference type="PROSITE" id="PS50851">
    <property type="entry name" value="CHEW"/>
    <property type="match status" value="1"/>
</dbReference>
<keyword evidence="16" id="KW-1185">Reference proteome</keyword>
<dbReference type="InterPro" id="IPR008207">
    <property type="entry name" value="Sig_transdc_His_kin_Hpt_dom"/>
</dbReference>
<dbReference type="SUPFAM" id="SSF55052">
    <property type="entry name" value="CheY-binding domain of CheA"/>
    <property type="match status" value="1"/>
</dbReference>
<accession>A0A345BXU5</accession>
<evidence type="ECO:0000256" key="7">
    <source>
        <dbReference type="ARBA" id="ARBA00022741"/>
    </source>
</evidence>
<dbReference type="SMART" id="SM00387">
    <property type="entry name" value="HATPase_c"/>
    <property type="match status" value="1"/>
</dbReference>
<dbReference type="EC" id="2.7.13.3" evidence="2"/>
<evidence type="ECO:0000256" key="10">
    <source>
        <dbReference type="ARBA" id="ARBA00023012"/>
    </source>
</evidence>
<dbReference type="CDD" id="cd00731">
    <property type="entry name" value="CheA_reg"/>
    <property type="match status" value="1"/>
</dbReference>
<dbReference type="InterPro" id="IPR037052">
    <property type="entry name" value="CheA-like_P2_sf"/>
</dbReference>
<evidence type="ECO:0000256" key="3">
    <source>
        <dbReference type="ARBA" id="ARBA00021495"/>
    </source>
</evidence>
<comment type="catalytic activity">
    <reaction evidence="1">
        <text>ATP + protein L-histidine = ADP + protein N-phospho-L-histidine.</text>
        <dbReference type="EC" id="2.7.13.3"/>
    </reaction>
</comment>
<dbReference type="InterPro" id="IPR004358">
    <property type="entry name" value="Sig_transdc_His_kin-like_C"/>
</dbReference>
<protein>
    <recommendedName>
        <fullName evidence="3">Chemotaxis protein CheA</fullName>
        <ecNumber evidence="2">2.7.13.3</ecNumber>
    </recommendedName>
</protein>
<dbReference type="InterPro" id="IPR002545">
    <property type="entry name" value="CheW-lke_dom"/>
</dbReference>
<dbReference type="SMART" id="SM00073">
    <property type="entry name" value="HPT"/>
    <property type="match status" value="1"/>
</dbReference>
<evidence type="ECO:0000256" key="8">
    <source>
        <dbReference type="ARBA" id="ARBA00022777"/>
    </source>
</evidence>
<dbReference type="GO" id="GO:0005737">
    <property type="term" value="C:cytoplasm"/>
    <property type="evidence" value="ECO:0007669"/>
    <property type="project" value="InterPro"/>
</dbReference>
<evidence type="ECO:0000256" key="2">
    <source>
        <dbReference type="ARBA" id="ARBA00012438"/>
    </source>
</evidence>
<dbReference type="KEGG" id="rue:DT065_06880"/>
<dbReference type="Gene3D" id="1.20.120.160">
    <property type="entry name" value="HPT domain"/>
    <property type="match status" value="1"/>
</dbReference>
<keyword evidence="10" id="KW-0902">Two-component regulatory system</keyword>
<dbReference type="Pfam" id="PF02518">
    <property type="entry name" value="HATPase_c"/>
    <property type="match status" value="1"/>
</dbReference>
<evidence type="ECO:0000256" key="6">
    <source>
        <dbReference type="ARBA" id="ARBA00022679"/>
    </source>
</evidence>
<dbReference type="PANTHER" id="PTHR43395:SF1">
    <property type="entry name" value="CHEMOTAXIS PROTEIN CHEA"/>
    <property type="match status" value="1"/>
</dbReference>
<dbReference type="InterPro" id="IPR036061">
    <property type="entry name" value="CheW-like_dom_sf"/>
</dbReference>
<evidence type="ECO:0000256" key="9">
    <source>
        <dbReference type="ARBA" id="ARBA00022840"/>
    </source>
</evidence>
<evidence type="ECO:0000256" key="11">
    <source>
        <dbReference type="PROSITE-ProRule" id="PRU00110"/>
    </source>
</evidence>
<dbReference type="CDD" id="cd16916">
    <property type="entry name" value="HATPase_CheA-like"/>
    <property type="match status" value="1"/>
</dbReference>
<evidence type="ECO:0000259" key="14">
    <source>
        <dbReference type="PROSITE" id="PS50894"/>
    </source>
</evidence>
<dbReference type="CDD" id="cd00088">
    <property type="entry name" value="HPT"/>
    <property type="match status" value="1"/>
</dbReference>
<keyword evidence="9" id="KW-0067">ATP-binding</keyword>
<evidence type="ECO:0000313" key="16">
    <source>
        <dbReference type="Proteomes" id="UP000252100"/>
    </source>
</evidence>
<keyword evidence="4" id="KW-0145">Chemotaxis</keyword>
<feature type="domain" description="HPt" evidence="14">
    <location>
        <begin position="1"/>
        <end position="103"/>
    </location>
</feature>
<reference evidence="15 16" key="1">
    <citation type="journal article" date="2018" name="J. Microbiol.">
        <title>Salicibibacter kimchii gen. nov., sp. nov., a moderately halophilic and alkalitolerant bacterium in the family Bacillaceae, isolated from kimchi.</title>
        <authorList>
            <person name="Jang J.Y."/>
            <person name="Oh Y.J."/>
            <person name="Lim S.K."/>
            <person name="Park H.K."/>
            <person name="Lee C."/>
            <person name="Kim J.Y."/>
            <person name="Lee M.A."/>
            <person name="Choi H.J."/>
        </authorList>
    </citation>
    <scope>NUCLEOTIDE SEQUENCE [LARGE SCALE GENOMIC DNA]</scope>
    <source>
        <strain evidence="15 16">NKC1-1</strain>
    </source>
</reference>
<dbReference type="SUPFAM" id="SSF55874">
    <property type="entry name" value="ATPase domain of HSP90 chaperone/DNA topoisomerase II/histidine kinase"/>
    <property type="match status" value="1"/>
</dbReference>
<dbReference type="Gene3D" id="3.30.565.10">
    <property type="entry name" value="Histidine kinase-like ATPase, C-terminal domain"/>
    <property type="match status" value="1"/>
</dbReference>
<dbReference type="InterPro" id="IPR035891">
    <property type="entry name" value="CheY-binding_CheA"/>
</dbReference>
<dbReference type="Gene3D" id="2.30.30.40">
    <property type="entry name" value="SH3 Domains"/>
    <property type="match status" value="1"/>
</dbReference>
<dbReference type="OrthoDB" id="9803176at2"/>
<dbReference type="EMBL" id="CP031092">
    <property type="protein sequence ID" value="AXF55776.1"/>
    <property type="molecule type" value="Genomic_DNA"/>
</dbReference>
<organism evidence="15 16">
    <name type="scientific">Salicibibacter kimchii</name>
    <dbReference type="NCBI Taxonomy" id="2099786"/>
    <lineage>
        <taxon>Bacteria</taxon>
        <taxon>Bacillati</taxon>
        <taxon>Bacillota</taxon>
        <taxon>Bacilli</taxon>
        <taxon>Bacillales</taxon>
        <taxon>Bacillaceae</taxon>
        <taxon>Salicibibacter</taxon>
    </lineage>
</organism>
<sequence length="653" mass="72897">MAQSNYLQLFIDEGREHVQNMNDHLLQLEKNPTALPIIEEVFRSAHTLKGMAASMEFQDLATLTHAMENVLDVLRNETGKATSEMFDEVFNAVDAVEEMIDDIAEGGNGSRDIDPHLAHLKALTSEDVDETAATVEITQSLSYDEFEQTVLDQSVEQGYTPYEITITLDASTLLKAARVHMAFQALGDHGEVIKASPPVEELEEENFEHTFTVAFISTKSIEELKAILYNVSEIASVEIEAITDRLMQREENFEQEESDTERFTGKNETKRTIKINVERLDTLMNLFEEWIVDRGRLERTAQSLQNQALTETVERMSRISTDLQAVILNMRMMPVENVFNRFPRMVRKVSKDLGKKIKMEIEGEKTELDRSIIDEIGDPLVHLLRNSIDHGIELPEHRLAAGKNEEGTVRLSAYHSDNHVYIQVSDDGAGIDKEKLVNKAISQGIIAEEDAKTMTAPEKYQLLFSSGFSTAEEITDVSGRGVGLDVVRQTFESLGGVVSVDAEPGQGSVFSVQLPLTLSIIEALLVQVENETYGIPISAITETMIISETDIHKTYHQEVIEFRGTLIPLLFLHDVFQVPKAVGDSHYEPFYDVIIVQKGKRYTGLVVDAFIGHHEVVLKSLGNFLLETFAISGATVIGDGEVALIIDTNALVK</sequence>
<dbReference type="InterPro" id="IPR004105">
    <property type="entry name" value="CheA-like_dim"/>
</dbReference>
<keyword evidence="6" id="KW-0808">Transferase</keyword>
<feature type="domain" description="Histidine kinase" evidence="12">
    <location>
        <begin position="268"/>
        <end position="518"/>
    </location>
</feature>
<dbReference type="SMART" id="SM00260">
    <property type="entry name" value="CheW"/>
    <property type="match status" value="1"/>
</dbReference>